<dbReference type="Pfam" id="PF13973">
    <property type="entry name" value="DUF4222"/>
    <property type="match status" value="1"/>
</dbReference>
<dbReference type="RefSeq" id="WP_062792647.1">
    <property type="nucleotide sequence ID" value="NZ_CP033893.1"/>
</dbReference>
<evidence type="ECO:0000313" key="1">
    <source>
        <dbReference type="EMBL" id="QDL30418.1"/>
    </source>
</evidence>
<accession>A0A515CQG8</accession>
<name>A0A515CQG8_SERLI</name>
<organism evidence="1 2">
    <name type="scientific">Serratia liquefaciens</name>
    <dbReference type="NCBI Taxonomy" id="614"/>
    <lineage>
        <taxon>Bacteria</taxon>
        <taxon>Pseudomonadati</taxon>
        <taxon>Pseudomonadota</taxon>
        <taxon>Gammaproteobacteria</taxon>
        <taxon>Enterobacterales</taxon>
        <taxon>Yersiniaceae</taxon>
        <taxon>Serratia</taxon>
    </lineage>
</organism>
<dbReference type="AlphaFoldDB" id="A0A515CQG8"/>
<gene>
    <name evidence="1" type="ORF">EGO53_00785</name>
</gene>
<proteinExistence type="predicted"/>
<dbReference type="InterPro" id="IPR025317">
    <property type="entry name" value="DUF4222"/>
</dbReference>
<dbReference type="EMBL" id="CP033893">
    <property type="protein sequence ID" value="QDL30418.1"/>
    <property type="molecule type" value="Genomic_DNA"/>
</dbReference>
<dbReference type="Proteomes" id="UP000317572">
    <property type="component" value="Chromosome"/>
</dbReference>
<protein>
    <submittedName>
        <fullName evidence="1">DUF4222 domain-containing protein</fullName>
    </submittedName>
</protein>
<reference evidence="1 2" key="1">
    <citation type="submission" date="2018-11" db="EMBL/GenBank/DDBJ databases">
        <title>The first complete genome of Serratia liquefaciens isolated from metalophyte plant revel distinctness adaptive mechanisms in an extreme habitat.</title>
        <authorList>
            <person name="Caneschi W.L."/>
            <person name="Sanchez A.B."/>
            <person name="Felestrino E.B."/>
            <person name="Assis R.A.B."/>
            <person name="Lemes C.G.C."/>
            <person name="Cordeiro I.F."/>
            <person name="Fonseca N.P."/>
            <person name="Villa M."/>
            <person name="Vieira I.T."/>
            <person name="Moraes L.A."/>
            <person name="Kamino L.H.Y."/>
            <person name="do Carmo F."/>
            <person name="Garcia C.M."/>
            <person name="Almeida N.F."/>
            <person name="Silva R.S."/>
            <person name="Ferro J.A."/>
            <person name="Ferro M.I.T."/>
            <person name="Varani A.M."/>
            <person name="Ferreira R.M."/>
            <person name="dos Santos V.L."/>
            <person name="Silva U.C."/>
            <person name="Setubal J.C."/>
            <person name="Moreira L.M."/>
        </authorList>
    </citation>
    <scope>NUCLEOTIDE SEQUENCE [LARGE SCALE GENOMIC DNA]</scope>
    <source>
        <strain evidence="1 2">FG3</strain>
    </source>
</reference>
<evidence type="ECO:0000313" key="2">
    <source>
        <dbReference type="Proteomes" id="UP000317572"/>
    </source>
</evidence>
<sequence length="59" mass="7079">MRKPMPKERYQDKRGQFITIKSCIFNRVIFVRAGYQAECTYPLNRFESEFTFVGEKAHD</sequence>